<dbReference type="KEGG" id="cid:P73_3908"/>
<sequence>MRTRFGTTRAGREVAAVTLADGDLSLRILTLGAILNDVRLAGVSYGLTLGSDELAAYDGGPMGWFGAIVGPVANRIAGAQAALDGAVLRFEPNEGDTALHGGQAQMSAEVWDIVAESGSAVTLALTLPDGKGGFPGTRHITARYEVSAPATLTLTLEAVTDRPTFMAPANHSYWRLDDAPTAEGHRLAVAADRYLRVDDRLIPTGLAEVAGTPFDLRSGVTMGRDHPQRFDHNFCLSGEARDMKPAAILRGRSGVTLRMETTAPGLQVFDGAPIESGAFRGHRGVPEVGFCGIALEAQHWPDAPHHPEFPSIVLRPGETWRQVTRWHFSRD</sequence>
<dbReference type="RefSeq" id="WP_043870915.1">
    <property type="nucleotide sequence ID" value="NZ_CP004393.1"/>
</dbReference>
<evidence type="ECO:0000256" key="3">
    <source>
        <dbReference type="ARBA" id="ARBA00023277"/>
    </source>
</evidence>
<dbReference type="InterPro" id="IPR008183">
    <property type="entry name" value="Aldose_1/G6P_1-epimerase"/>
</dbReference>
<dbReference type="STRING" id="1208324.P73_3908"/>
<dbReference type="Gene3D" id="2.70.98.10">
    <property type="match status" value="1"/>
</dbReference>
<dbReference type="InterPro" id="IPR011013">
    <property type="entry name" value="Gal_mutarotase_sf_dom"/>
</dbReference>
<dbReference type="GO" id="GO:0004034">
    <property type="term" value="F:aldose 1-epimerase activity"/>
    <property type="evidence" value="ECO:0007669"/>
    <property type="project" value="TreeGrafter"/>
</dbReference>
<dbReference type="Pfam" id="PF01263">
    <property type="entry name" value="Aldose_epim"/>
    <property type="match status" value="1"/>
</dbReference>
<evidence type="ECO:0000256" key="2">
    <source>
        <dbReference type="ARBA" id="ARBA00023235"/>
    </source>
</evidence>
<proteinExistence type="inferred from homology"/>
<dbReference type="OrthoDB" id="9779408at2"/>
<dbReference type="Proteomes" id="UP000031521">
    <property type="component" value="Chromosome"/>
</dbReference>
<dbReference type="PANTHER" id="PTHR10091:SF49">
    <property type="entry name" value="ALDOSE 1-EPIMERASE"/>
    <property type="match status" value="1"/>
</dbReference>
<keyword evidence="2" id="KW-0413">Isomerase</keyword>
<dbReference type="AlphaFoldDB" id="A0A0B5DYW8"/>
<dbReference type="InterPro" id="IPR047215">
    <property type="entry name" value="Galactose_mutarotase-like"/>
</dbReference>
<reference evidence="4 5" key="1">
    <citation type="journal article" date="2014" name="Int. J. Syst. Evol. Microbiol.">
        <title>Celeribacter indicus sp. nov., a polycyclic aromatic hydrocarbon-degrading bacterium from deep-sea sediment and reclassification of Huaishuia halophila as Celeribacter halophilus comb. nov.</title>
        <authorList>
            <person name="Lai Q."/>
            <person name="Cao J."/>
            <person name="Yuan J."/>
            <person name="Li F."/>
            <person name="Shao Z."/>
        </authorList>
    </citation>
    <scope>NUCLEOTIDE SEQUENCE [LARGE SCALE GENOMIC DNA]</scope>
    <source>
        <strain evidence="4">P73</strain>
    </source>
</reference>
<dbReference type="InterPro" id="IPR014718">
    <property type="entry name" value="GH-type_carb-bd"/>
</dbReference>
<protein>
    <recommendedName>
        <fullName evidence="6">Aldose 1-epimerase</fullName>
    </recommendedName>
</protein>
<dbReference type="EMBL" id="CP004393">
    <property type="protein sequence ID" value="AJE48623.1"/>
    <property type="molecule type" value="Genomic_DNA"/>
</dbReference>
<evidence type="ECO:0000313" key="5">
    <source>
        <dbReference type="Proteomes" id="UP000031521"/>
    </source>
</evidence>
<evidence type="ECO:0008006" key="6">
    <source>
        <dbReference type="Google" id="ProtNLM"/>
    </source>
</evidence>
<dbReference type="CDD" id="cd09019">
    <property type="entry name" value="galactose_mutarotase_like"/>
    <property type="match status" value="1"/>
</dbReference>
<accession>A0A0B5DYW8</accession>
<dbReference type="PANTHER" id="PTHR10091">
    <property type="entry name" value="ALDOSE-1-EPIMERASE"/>
    <property type="match status" value="1"/>
</dbReference>
<comment type="similarity">
    <text evidence="1">Belongs to the aldose epimerase family.</text>
</comment>
<name>A0A0B5DYW8_9RHOB</name>
<dbReference type="HOGENOM" id="CLU_031753_1_0_5"/>
<evidence type="ECO:0000313" key="4">
    <source>
        <dbReference type="EMBL" id="AJE48623.1"/>
    </source>
</evidence>
<keyword evidence="5" id="KW-1185">Reference proteome</keyword>
<dbReference type="GO" id="GO:0033499">
    <property type="term" value="P:galactose catabolic process via UDP-galactose, Leloir pathway"/>
    <property type="evidence" value="ECO:0007669"/>
    <property type="project" value="TreeGrafter"/>
</dbReference>
<keyword evidence="3" id="KW-0119">Carbohydrate metabolism</keyword>
<evidence type="ECO:0000256" key="1">
    <source>
        <dbReference type="ARBA" id="ARBA00006206"/>
    </source>
</evidence>
<gene>
    <name evidence="4" type="ORF">P73_3908</name>
</gene>
<dbReference type="SUPFAM" id="SSF74650">
    <property type="entry name" value="Galactose mutarotase-like"/>
    <property type="match status" value="1"/>
</dbReference>
<organism evidence="4 5">
    <name type="scientific">Celeribacter indicus</name>
    <dbReference type="NCBI Taxonomy" id="1208324"/>
    <lineage>
        <taxon>Bacteria</taxon>
        <taxon>Pseudomonadati</taxon>
        <taxon>Pseudomonadota</taxon>
        <taxon>Alphaproteobacteria</taxon>
        <taxon>Rhodobacterales</taxon>
        <taxon>Roseobacteraceae</taxon>
        <taxon>Celeribacter</taxon>
    </lineage>
</organism>
<dbReference type="GO" id="GO:0030246">
    <property type="term" value="F:carbohydrate binding"/>
    <property type="evidence" value="ECO:0007669"/>
    <property type="project" value="InterPro"/>
</dbReference>
<dbReference type="GO" id="GO:0006006">
    <property type="term" value="P:glucose metabolic process"/>
    <property type="evidence" value="ECO:0007669"/>
    <property type="project" value="TreeGrafter"/>
</dbReference>